<keyword evidence="9 16" id="KW-0418">Kinase</keyword>
<organism evidence="19 20">
    <name type="scientific">Candidatus Onthousia faecipullorum</name>
    <dbReference type="NCBI Taxonomy" id="2840887"/>
    <lineage>
        <taxon>Bacteria</taxon>
        <taxon>Bacillati</taxon>
        <taxon>Bacillota</taxon>
        <taxon>Bacilli</taxon>
        <taxon>Candidatus Onthousia</taxon>
    </lineage>
</organism>
<dbReference type="NCBIfam" id="TIGR01064">
    <property type="entry name" value="pyruv_kin"/>
    <property type="match status" value="1"/>
</dbReference>
<comment type="caution">
    <text evidence="19">The sequence shown here is derived from an EMBL/GenBank/DDBJ whole genome shotgun (WGS) entry which is preliminary data.</text>
</comment>
<evidence type="ECO:0000256" key="9">
    <source>
        <dbReference type="ARBA" id="ARBA00022777"/>
    </source>
</evidence>
<dbReference type="EMBL" id="DVKQ01000036">
    <property type="protein sequence ID" value="HIT37415.1"/>
    <property type="molecule type" value="Genomic_DNA"/>
</dbReference>
<dbReference type="SUPFAM" id="SSF51621">
    <property type="entry name" value="Phosphoenolpyruvate/pyruvate domain"/>
    <property type="match status" value="1"/>
</dbReference>
<dbReference type="PANTHER" id="PTHR11817">
    <property type="entry name" value="PYRUVATE KINASE"/>
    <property type="match status" value="1"/>
</dbReference>
<dbReference type="GO" id="GO:0016301">
    <property type="term" value="F:kinase activity"/>
    <property type="evidence" value="ECO:0007669"/>
    <property type="project" value="UniProtKB-KW"/>
</dbReference>
<dbReference type="Gene3D" id="3.40.1380.20">
    <property type="entry name" value="Pyruvate kinase, C-terminal domain"/>
    <property type="match status" value="1"/>
</dbReference>
<proteinExistence type="inferred from homology"/>
<keyword evidence="11 16" id="KW-0460">Magnesium</keyword>
<evidence type="ECO:0000256" key="10">
    <source>
        <dbReference type="ARBA" id="ARBA00022840"/>
    </source>
</evidence>
<dbReference type="Pfam" id="PF00224">
    <property type="entry name" value="PK"/>
    <property type="match status" value="1"/>
</dbReference>
<gene>
    <name evidence="19" type="primary">pyk</name>
    <name evidence="19" type="ORF">IAB59_02910</name>
</gene>
<dbReference type="InterPro" id="IPR015806">
    <property type="entry name" value="Pyrv_Knase_insert_dom_sf"/>
</dbReference>
<evidence type="ECO:0000259" key="18">
    <source>
        <dbReference type="Pfam" id="PF02887"/>
    </source>
</evidence>
<keyword evidence="10" id="KW-0067">ATP-binding</keyword>
<dbReference type="NCBIfam" id="NF004978">
    <property type="entry name" value="PRK06354.1"/>
    <property type="match status" value="1"/>
</dbReference>
<evidence type="ECO:0000256" key="11">
    <source>
        <dbReference type="ARBA" id="ARBA00022842"/>
    </source>
</evidence>
<dbReference type="GO" id="GO:0004743">
    <property type="term" value="F:pyruvate kinase activity"/>
    <property type="evidence" value="ECO:0007669"/>
    <property type="project" value="UniProtKB-UniRule"/>
</dbReference>
<comment type="similarity">
    <text evidence="3 16">Belongs to the pyruvate kinase family.</text>
</comment>
<keyword evidence="14 19" id="KW-0670">Pyruvate</keyword>
<evidence type="ECO:0000313" key="20">
    <source>
        <dbReference type="Proteomes" id="UP000886833"/>
    </source>
</evidence>
<evidence type="ECO:0000256" key="1">
    <source>
        <dbReference type="ARBA" id="ARBA00001958"/>
    </source>
</evidence>
<keyword evidence="13 16" id="KW-0324">Glycolysis</keyword>
<evidence type="ECO:0000256" key="4">
    <source>
        <dbReference type="ARBA" id="ARBA00012142"/>
    </source>
</evidence>
<evidence type="ECO:0000256" key="6">
    <source>
        <dbReference type="ARBA" id="ARBA00022679"/>
    </source>
</evidence>
<evidence type="ECO:0000256" key="2">
    <source>
        <dbReference type="ARBA" id="ARBA00004997"/>
    </source>
</evidence>
<dbReference type="InterPro" id="IPR040442">
    <property type="entry name" value="Pyrv_kinase-like_dom_sf"/>
</dbReference>
<evidence type="ECO:0000259" key="17">
    <source>
        <dbReference type="Pfam" id="PF00224"/>
    </source>
</evidence>
<dbReference type="InterPro" id="IPR011037">
    <property type="entry name" value="Pyrv_Knase-like_insert_dom_sf"/>
</dbReference>
<dbReference type="SUPFAM" id="SSF50800">
    <property type="entry name" value="PK beta-barrel domain-like"/>
    <property type="match status" value="1"/>
</dbReference>
<dbReference type="NCBIfam" id="NF004491">
    <property type="entry name" value="PRK05826.1"/>
    <property type="match status" value="1"/>
</dbReference>
<evidence type="ECO:0000256" key="15">
    <source>
        <dbReference type="NCBIfam" id="TIGR01064"/>
    </source>
</evidence>
<comment type="cofactor">
    <cofactor evidence="1">
        <name>K(+)</name>
        <dbReference type="ChEBI" id="CHEBI:29103"/>
    </cofactor>
</comment>
<dbReference type="EC" id="2.7.1.40" evidence="4 15"/>
<evidence type="ECO:0000256" key="8">
    <source>
        <dbReference type="ARBA" id="ARBA00022741"/>
    </source>
</evidence>
<feature type="domain" description="Pyruvate kinase C-terminal" evidence="18">
    <location>
        <begin position="356"/>
        <end position="468"/>
    </location>
</feature>
<dbReference type="AlphaFoldDB" id="A0A9D1GA59"/>
<keyword evidence="6 16" id="KW-0808">Transferase</keyword>
<evidence type="ECO:0000256" key="12">
    <source>
        <dbReference type="ARBA" id="ARBA00022958"/>
    </source>
</evidence>
<dbReference type="InterPro" id="IPR015793">
    <property type="entry name" value="Pyrv_Knase_brl"/>
</dbReference>
<keyword evidence="8" id="KW-0547">Nucleotide-binding</keyword>
<dbReference type="Pfam" id="PF02887">
    <property type="entry name" value="PK_C"/>
    <property type="match status" value="1"/>
</dbReference>
<keyword evidence="12" id="KW-0630">Potassium</keyword>
<dbReference type="InterPro" id="IPR001697">
    <property type="entry name" value="Pyr_Knase"/>
</dbReference>
<comment type="catalytic activity">
    <reaction evidence="16">
        <text>pyruvate + ATP = phosphoenolpyruvate + ADP + H(+)</text>
        <dbReference type="Rhea" id="RHEA:18157"/>
        <dbReference type="ChEBI" id="CHEBI:15361"/>
        <dbReference type="ChEBI" id="CHEBI:15378"/>
        <dbReference type="ChEBI" id="CHEBI:30616"/>
        <dbReference type="ChEBI" id="CHEBI:58702"/>
        <dbReference type="ChEBI" id="CHEBI:456216"/>
        <dbReference type="EC" id="2.7.1.40"/>
    </reaction>
</comment>
<dbReference type="Proteomes" id="UP000886833">
    <property type="component" value="Unassembled WGS sequence"/>
</dbReference>
<protein>
    <recommendedName>
        <fullName evidence="5 15">Pyruvate kinase</fullName>
        <ecNumber evidence="4 15">2.7.1.40</ecNumber>
    </recommendedName>
</protein>
<dbReference type="InterPro" id="IPR015813">
    <property type="entry name" value="Pyrv/PenolPyrv_kinase-like_dom"/>
</dbReference>
<dbReference type="InterPro" id="IPR036918">
    <property type="entry name" value="Pyrv_Knase_C_sf"/>
</dbReference>
<evidence type="ECO:0000256" key="5">
    <source>
        <dbReference type="ARBA" id="ARBA00018587"/>
    </source>
</evidence>
<dbReference type="GO" id="GO:0005524">
    <property type="term" value="F:ATP binding"/>
    <property type="evidence" value="ECO:0007669"/>
    <property type="project" value="UniProtKB-KW"/>
</dbReference>
<dbReference type="Gene3D" id="3.20.20.60">
    <property type="entry name" value="Phosphoenolpyruvate-binding domains"/>
    <property type="match status" value="1"/>
</dbReference>
<dbReference type="SUPFAM" id="SSF52935">
    <property type="entry name" value="PK C-terminal domain-like"/>
    <property type="match status" value="1"/>
</dbReference>
<evidence type="ECO:0000256" key="16">
    <source>
        <dbReference type="RuleBase" id="RU000504"/>
    </source>
</evidence>
<evidence type="ECO:0000313" key="19">
    <source>
        <dbReference type="EMBL" id="HIT37415.1"/>
    </source>
</evidence>
<keyword evidence="7" id="KW-0479">Metal-binding</keyword>
<evidence type="ECO:0000256" key="7">
    <source>
        <dbReference type="ARBA" id="ARBA00022723"/>
    </source>
</evidence>
<evidence type="ECO:0000256" key="14">
    <source>
        <dbReference type="ARBA" id="ARBA00023317"/>
    </source>
</evidence>
<feature type="domain" description="Pyruvate kinase barrel" evidence="17">
    <location>
        <begin position="1"/>
        <end position="325"/>
    </location>
</feature>
<dbReference type="PRINTS" id="PR01050">
    <property type="entry name" value="PYRUVTKNASE"/>
</dbReference>
<dbReference type="Gene3D" id="2.40.33.10">
    <property type="entry name" value="PK beta-barrel domain-like"/>
    <property type="match status" value="1"/>
</dbReference>
<evidence type="ECO:0000256" key="3">
    <source>
        <dbReference type="ARBA" id="ARBA00008663"/>
    </source>
</evidence>
<accession>A0A9D1GA59</accession>
<dbReference type="GO" id="GO:0000287">
    <property type="term" value="F:magnesium ion binding"/>
    <property type="evidence" value="ECO:0007669"/>
    <property type="project" value="UniProtKB-UniRule"/>
</dbReference>
<dbReference type="InterPro" id="IPR015795">
    <property type="entry name" value="Pyrv_Knase_C"/>
</dbReference>
<name>A0A9D1GA59_9FIRM</name>
<dbReference type="GO" id="GO:0030955">
    <property type="term" value="F:potassium ion binding"/>
    <property type="evidence" value="ECO:0007669"/>
    <property type="project" value="UniProtKB-UniRule"/>
</dbReference>
<reference evidence="19" key="1">
    <citation type="submission" date="2020-10" db="EMBL/GenBank/DDBJ databases">
        <authorList>
            <person name="Gilroy R."/>
        </authorList>
    </citation>
    <scope>NUCLEOTIDE SEQUENCE</scope>
    <source>
        <strain evidence="19">CHK195-26880</strain>
    </source>
</reference>
<evidence type="ECO:0000256" key="13">
    <source>
        <dbReference type="ARBA" id="ARBA00023152"/>
    </source>
</evidence>
<reference evidence="19" key="2">
    <citation type="journal article" date="2021" name="PeerJ">
        <title>Extensive microbial diversity within the chicken gut microbiome revealed by metagenomics and culture.</title>
        <authorList>
            <person name="Gilroy R."/>
            <person name="Ravi A."/>
            <person name="Getino M."/>
            <person name="Pursley I."/>
            <person name="Horton D.L."/>
            <person name="Alikhan N.F."/>
            <person name="Baker D."/>
            <person name="Gharbi K."/>
            <person name="Hall N."/>
            <person name="Watson M."/>
            <person name="Adriaenssens E.M."/>
            <person name="Foster-Nyarko E."/>
            <person name="Jarju S."/>
            <person name="Secka A."/>
            <person name="Antonio M."/>
            <person name="Oren A."/>
            <person name="Chaudhuri R.R."/>
            <person name="La Ragione R."/>
            <person name="Hildebrand F."/>
            <person name="Pallen M.J."/>
        </authorList>
    </citation>
    <scope>NUCLEOTIDE SEQUENCE</scope>
    <source>
        <strain evidence="19">CHK195-26880</strain>
    </source>
</reference>
<sequence length="471" mass="51589">MKKTKIVCSIGPASNEPDVMEKMVRAGMNVARINFSHATIEEREKACASVREVRKRTGMNVAILWDTKGPEFRCGIMENDAIELVPGETIDIVKETVTGTKERFSVNHPSAIDSLNVGDIILLENAKMKLEVIAKYEDRVTCKIIDGGVLGNRKSMSVPGIKLDIPYVSDVDREDIIYACEHGGEFLAISFVSTKEDVLEVKEILKEHGREDLQIICKIESALGIENLEDILSVSDGVMVARGDLGTEVPSEMVPIYQKQMINTCRRLGKISIVATEMLETMMSSDNIRPKRAETSDIANAVLDGTDAVMLSGETTIGKHPVETVAAMASICETTEKYASFDYAFDIESLDNITKSIASNVVLSTDALGAKLICAATISGRTARVISNLKPDAPILALCTDEKTGRRLALNWGVYSSTLPFLDTTDEVLIQSVEKAKEFMELNKGDLIVITGGFPNTDTKRITNLMKIEEI</sequence>
<comment type="pathway">
    <text evidence="2 16">Carbohydrate degradation; glycolysis; pyruvate from D-glyceraldehyde 3-phosphate: step 5/5.</text>
</comment>